<evidence type="ECO:0000313" key="3">
    <source>
        <dbReference type="EMBL" id="MZQ86312.1"/>
    </source>
</evidence>
<keyword evidence="1" id="KW-0472">Membrane</keyword>
<dbReference type="Pfam" id="PF13795">
    <property type="entry name" value="HupE_UreJ_2"/>
    <property type="match status" value="1"/>
</dbReference>
<dbReference type="Proteomes" id="UP000481087">
    <property type="component" value="Unassembled WGS sequence"/>
</dbReference>
<dbReference type="AlphaFoldDB" id="A0A6L8V9F9"/>
<reference evidence="3 4" key="1">
    <citation type="submission" date="2019-12" db="EMBL/GenBank/DDBJ databases">
        <title>Paenibacillus sp. nov. sp. isolated from soil.</title>
        <authorList>
            <person name="Kim J."/>
            <person name="Jeong S.E."/>
            <person name="Jung H.S."/>
            <person name="Jeon C.O."/>
        </authorList>
    </citation>
    <scope>NUCLEOTIDE SEQUENCE [LARGE SCALE GENOMIC DNA]</scope>
    <source>
        <strain evidence="3 4">5J-6</strain>
    </source>
</reference>
<keyword evidence="1" id="KW-1133">Transmembrane helix</keyword>
<feature type="signal peptide" evidence="2">
    <location>
        <begin position="1"/>
        <end position="25"/>
    </location>
</feature>
<keyword evidence="1" id="KW-0812">Transmembrane</keyword>
<feature type="transmembrane region" description="Helical" evidence="1">
    <location>
        <begin position="218"/>
        <end position="240"/>
    </location>
</feature>
<feature type="transmembrane region" description="Helical" evidence="1">
    <location>
        <begin position="246"/>
        <end position="264"/>
    </location>
</feature>
<comment type="caution">
    <text evidence="3">The sequence shown here is derived from an EMBL/GenBank/DDBJ whole genome shotgun (WGS) entry which is preliminary data.</text>
</comment>
<evidence type="ECO:0000313" key="4">
    <source>
        <dbReference type="Proteomes" id="UP000481087"/>
    </source>
</evidence>
<evidence type="ECO:0000256" key="2">
    <source>
        <dbReference type="SAM" id="SignalP"/>
    </source>
</evidence>
<evidence type="ECO:0000256" key="1">
    <source>
        <dbReference type="SAM" id="Phobius"/>
    </source>
</evidence>
<feature type="chain" id="PRO_5027046113" evidence="2">
    <location>
        <begin position="26"/>
        <end position="357"/>
    </location>
</feature>
<feature type="transmembrane region" description="Helical" evidence="1">
    <location>
        <begin position="335"/>
        <end position="356"/>
    </location>
</feature>
<keyword evidence="2" id="KW-0732">Signal</keyword>
<dbReference type="InterPro" id="IPR032809">
    <property type="entry name" value="Put_HupE_UreJ"/>
</dbReference>
<sequence length="357" mass="40232">MVKKWFALFALSFVLFMLWVPLTFAHDGDSVAYSDISMKDGIITYKLQLDMYDMRAGATQDDPNRQFTTPEVLNQFVANSQEEVEAYLLSQIKLYGDNLQLDGKLTKLTYFDKDNQPFAEAILEYPVKSSPQHFKLDYDLVFDMDEWHVNYVTLALGEFKHNAVLVKDLREVQVGQLSFGHAIIEFFQLGYESLLLGFEHLLFLLGLLIGVKSRKQLLVFAGIFAAAQPLTLILASLPIPAFPDKFVDSGIALSMLYVALNMLFNKNKEQNLWLISCFSLIHGFGFAEVLRRMSSDGPHVAFSLIAYSAGIVISLALIVLILYPLISAIRRIKWAIPAILIVLALLGLIAFIRSYLA</sequence>
<keyword evidence="4" id="KW-1185">Reference proteome</keyword>
<feature type="transmembrane region" description="Helical" evidence="1">
    <location>
        <begin position="302"/>
        <end position="323"/>
    </location>
</feature>
<dbReference type="RefSeq" id="WP_161410739.1">
    <property type="nucleotide sequence ID" value="NZ_WTUZ01000039.1"/>
</dbReference>
<proteinExistence type="predicted"/>
<dbReference type="EMBL" id="WTUZ01000039">
    <property type="protein sequence ID" value="MZQ86312.1"/>
    <property type="molecule type" value="Genomic_DNA"/>
</dbReference>
<feature type="transmembrane region" description="Helical" evidence="1">
    <location>
        <begin position="271"/>
        <end position="290"/>
    </location>
</feature>
<protein>
    <submittedName>
        <fullName evidence="3">HupE/UreJ family protein</fullName>
    </submittedName>
</protein>
<gene>
    <name evidence="3" type="ORF">GQF01_29840</name>
</gene>
<accession>A0A6L8V9F9</accession>
<feature type="transmembrane region" description="Helical" evidence="1">
    <location>
        <begin position="194"/>
        <end position="211"/>
    </location>
</feature>
<name>A0A6L8V9F9_9BACL</name>
<organism evidence="3 4">
    <name type="scientific">Paenibacillus silvestris</name>
    <dbReference type="NCBI Taxonomy" id="2606219"/>
    <lineage>
        <taxon>Bacteria</taxon>
        <taxon>Bacillati</taxon>
        <taxon>Bacillota</taxon>
        <taxon>Bacilli</taxon>
        <taxon>Bacillales</taxon>
        <taxon>Paenibacillaceae</taxon>
        <taxon>Paenibacillus</taxon>
    </lineage>
</organism>